<dbReference type="InterPro" id="IPR000847">
    <property type="entry name" value="LysR_HTH_N"/>
</dbReference>
<dbReference type="SUPFAM" id="SSF46785">
    <property type="entry name" value="Winged helix' DNA-binding domain"/>
    <property type="match status" value="1"/>
</dbReference>
<dbReference type="SUPFAM" id="SSF53850">
    <property type="entry name" value="Periplasmic binding protein-like II"/>
    <property type="match status" value="1"/>
</dbReference>
<dbReference type="Gene3D" id="1.10.10.10">
    <property type="entry name" value="Winged helix-like DNA-binding domain superfamily/Winged helix DNA-binding domain"/>
    <property type="match status" value="1"/>
</dbReference>
<protein>
    <submittedName>
        <fullName evidence="6">DNA-binding transcriptional regulator, LysR family</fullName>
    </submittedName>
</protein>
<reference evidence="6 7" key="1">
    <citation type="submission" date="2017-04" db="EMBL/GenBank/DDBJ databases">
        <authorList>
            <person name="Afonso C.L."/>
            <person name="Miller P.J."/>
            <person name="Scott M.A."/>
            <person name="Spackman E."/>
            <person name="Goraichik I."/>
            <person name="Dimitrov K.M."/>
            <person name="Suarez D.L."/>
            <person name="Swayne D.E."/>
        </authorList>
    </citation>
    <scope>NUCLEOTIDE SEQUENCE [LARGE SCALE GENOMIC DNA]</scope>
    <source>
        <strain evidence="6 7">DSM 43828</strain>
    </source>
</reference>
<dbReference type="Proteomes" id="UP000192674">
    <property type="component" value="Unassembled WGS sequence"/>
</dbReference>
<dbReference type="PROSITE" id="PS50931">
    <property type="entry name" value="HTH_LYSR"/>
    <property type="match status" value="1"/>
</dbReference>
<dbReference type="EMBL" id="FWXV01000002">
    <property type="protein sequence ID" value="SMC98724.1"/>
    <property type="molecule type" value="Genomic_DNA"/>
</dbReference>
<comment type="similarity">
    <text evidence="1">Belongs to the LysR transcriptional regulatory family.</text>
</comment>
<evidence type="ECO:0000256" key="1">
    <source>
        <dbReference type="ARBA" id="ARBA00009437"/>
    </source>
</evidence>
<keyword evidence="2" id="KW-0805">Transcription regulation</keyword>
<dbReference type="Pfam" id="PF03466">
    <property type="entry name" value="LysR_substrate"/>
    <property type="match status" value="1"/>
</dbReference>
<dbReference type="PANTHER" id="PTHR30346">
    <property type="entry name" value="TRANSCRIPTIONAL DUAL REGULATOR HCAR-RELATED"/>
    <property type="match status" value="1"/>
</dbReference>
<evidence type="ECO:0000313" key="6">
    <source>
        <dbReference type="EMBL" id="SMC98724.1"/>
    </source>
</evidence>
<dbReference type="GO" id="GO:0032993">
    <property type="term" value="C:protein-DNA complex"/>
    <property type="evidence" value="ECO:0007669"/>
    <property type="project" value="TreeGrafter"/>
</dbReference>
<dbReference type="OrthoDB" id="3171102at2"/>
<dbReference type="InterPro" id="IPR005119">
    <property type="entry name" value="LysR_subst-bd"/>
</dbReference>
<evidence type="ECO:0000259" key="5">
    <source>
        <dbReference type="PROSITE" id="PS50931"/>
    </source>
</evidence>
<keyword evidence="3 6" id="KW-0238">DNA-binding</keyword>
<proteinExistence type="inferred from homology"/>
<gene>
    <name evidence="6" type="ORF">SAMN05661093_03574</name>
</gene>
<dbReference type="InterPro" id="IPR036388">
    <property type="entry name" value="WH-like_DNA-bd_sf"/>
</dbReference>
<dbReference type="GO" id="GO:0003677">
    <property type="term" value="F:DNA binding"/>
    <property type="evidence" value="ECO:0007669"/>
    <property type="project" value="UniProtKB-KW"/>
</dbReference>
<dbReference type="GO" id="GO:0003700">
    <property type="term" value="F:DNA-binding transcription factor activity"/>
    <property type="evidence" value="ECO:0007669"/>
    <property type="project" value="InterPro"/>
</dbReference>
<dbReference type="RefSeq" id="WP_084427582.1">
    <property type="nucleotide sequence ID" value="NZ_FWXV01000002.1"/>
</dbReference>
<evidence type="ECO:0000313" key="7">
    <source>
        <dbReference type="Proteomes" id="UP000192674"/>
    </source>
</evidence>
<dbReference type="PANTHER" id="PTHR30346:SF30">
    <property type="entry name" value="SMALL NEUTRAL PROTEASE REGULATORY PROTEIN"/>
    <property type="match status" value="1"/>
</dbReference>
<dbReference type="AlphaFoldDB" id="A0A1Y5XJK3"/>
<evidence type="ECO:0000256" key="3">
    <source>
        <dbReference type="ARBA" id="ARBA00023125"/>
    </source>
</evidence>
<organism evidence="6 7">
    <name type="scientific">Kibdelosporangium aridum</name>
    <dbReference type="NCBI Taxonomy" id="2030"/>
    <lineage>
        <taxon>Bacteria</taxon>
        <taxon>Bacillati</taxon>
        <taxon>Actinomycetota</taxon>
        <taxon>Actinomycetes</taxon>
        <taxon>Pseudonocardiales</taxon>
        <taxon>Pseudonocardiaceae</taxon>
        <taxon>Kibdelosporangium</taxon>
    </lineage>
</organism>
<keyword evidence="7" id="KW-1185">Reference proteome</keyword>
<sequence length="284" mass="30838">MELGQGHLKTIIAVAECGSIGRAAIRLGQSQAGVSGNVRRIEKYFGGELFHRSAEGVRTTPLGDWVLVKARTLAADMDQLVSSARSVAGGADRLRIAGQPCPTMLALIPLLPRDVEVRVDHSADWLLQQLSAGSLDVCVSVEPAGFSVPDGVHRKVVADEPYAIGLSRVHPLADRPHIGLSELSDNDWVDTPFGDSGLRLACQQAGFEPRIRYWVADPSAARLVVRSGRAVGLFTRSAPDGLVLRPLQCNPVRRRTVLYWREPASALIRRLTNVTVNNRTESPF</sequence>
<dbReference type="Pfam" id="PF00126">
    <property type="entry name" value="HTH_1"/>
    <property type="match status" value="1"/>
</dbReference>
<evidence type="ECO:0000256" key="2">
    <source>
        <dbReference type="ARBA" id="ARBA00023015"/>
    </source>
</evidence>
<feature type="domain" description="HTH lysR-type" evidence="5">
    <location>
        <begin position="1"/>
        <end position="60"/>
    </location>
</feature>
<name>A0A1Y5XJK3_KIBAR</name>
<accession>A0A1Y5XJK3</accession>
<keyword evidence="4" id="KW-0804">Transcription</keyword>
<dbReference type="CDD" id="cd05466">
    <property type="entry name" value="PBP2_LTTR_substrate"/>
    <property type="match status" value="1"/>
</dbReference>
<dbReference type="Gene3D" id="3.40.190.10">
    <property type="entry name" value="Periplasmic binding protein-like II"/>
    <property type="match status" value="2"/>
</dbReference>
<evidence type="ECO:0000256" key="4">
    <source>
        <dbReference type="ARBA" id="ARBA00023163"/>
    </source>
</evidence>
<dbReference type="InterPro" id="IPR036390">
    <property type="entry name" value="WH_DNA-bd_sf"/>
</dbReference>